<protein>
    <submittedName>
        <fullName evidence="1">PD-(D/E)XK nuclease family protein</fullName>
    </submittedName>
</protein>
<dbReference type="RefSeq" id="WP_249994787.1">
    <property type="nucleotide sequence ID" value="NZ_CP116221.1"/>
</dbReference>
<proteinExistence type="predicted"/>
<sequence>MSVSVEDLENFIIKTQPDLETIKRELSAFNIFNVLGIQHREIRHSNFLGWLFDPNESHQLGDALLKTLLQYLSKLDAVKGFNLGDLLNKDLSSTQVYRESVHNIDILIVNEQLGFVITIENKIFSDFSEHQLAKYYKYIELNYSHLKTRVYLTLTPNESNRHIGFNLGDMYININYKNIVTILKANKQLIDASKPTVKESISQYISMVQKDITKTSKEVALAKKLYKNYKKEIDFIISNQEDFSVYKKDILNYFNGGGFEGFIISHNSENRNVIFLLPDNEDLLELFRYPEAESRGGEFIFSLVIYFEKDVVWMKFGFGNIVESIHKGALQEKKDALFNTMKGFECFKNKKLSIDHHNHNSSMEFAGICGVQLFDDDMYYSENTSFLEIFKMKFEVINRELIQPWIKECLEKIS</sequence>
<reference evidence="1 2" key="1">
    <citation type="submission" date="2023-01" db="EMBL/GenBank/DDBJ databases">
        <title>Psychroserpens ponticola sp. nov., isolated from seawater.</title>
        <authorList>
            <person name="Kristyanto S."/>
            <person name="Jung J."/>
            <person name="Kim J.M."/>
            <person name="Jeon C.O."/>
        </authorList>
    </citation>
    <scope>NUCLEOTIDE SEQUENCE [LARGE SCALE GENOMIC DNA]</scope>
    <source>
        <strain evidence="1 2">MSW6</strain>
    </source>
</reference>
<dbReference type="InterPro" id="IPR029470">
    <property type="entry name" value="PDDEXK_4"/>
</dbReference>
<organism evidence="1 2">
    <name type="scientific">Psychroserpens ponticola</name>
    <dbReference type="NCBI Taxonomy" id="2932268"/>
    <lineage>
        <taxon>Bacteria</taxon>
        <taxon>Pseudomonadati</taxon>
        <taxon>Bacteroidota</taxon>
        <taxon>Flavobacteriia</taxon>
        <taxon>Flavobacteriales</taxon>
        <taxon>Flavobacteriaceae</taxon>
        <taxon>Psychroserpens</taxon>
    </lineage>
</organism>
<evidence type="ECO:0000313" key="2">
    <source>
        <dbReference type="Proteomes" id="UP001202717"/>
    </source>
</evidence>
<name>A0ABY7S4T9_9FLAO</name>
<dbReference type="Pfam" id="PF14281">
    <property type="entry name" value="PDDEXK_4"/>
    <property type="match status" value="1"/>
</dbReference>
<evidence type="ECO:0000313" key="1">
    <source>
        <dbReference type="EMBL" id="WCO03421.1"/>
    </source>
</evidence>
<dbReference type="EMBL" id="CP116221">
    <property type="protein sequence ID" value="WCO03421.1"/>
    <property type="molecule type" value="Genomic_DNA"/>
</dbReference>
<dbReference type="Proteomes" id="UP001202717">
    <property type="component" value="Chromosome"/>
</dbReference>
<keyword evidence="2" id="KW-1185">Reference proteome</keyword>
<gene>
    <name evidence="1" type="ORF">MUN68_007925</name>
</gene>
<accession>A0ABY7S4T9</accession>